<protein>
    <recommendedName>
        <fullName evidence="1">Dynamin N-terminal domain-containing protein</fullName>
    </recommendedName>
</protein>
<evidence type="ECO:0000313" key="2">
    <source>
        <dbReference type="EMBL" id="GAE27777.1"/>
    </source>
</evidence>
<dbReference type="SUPFAM" id="SSF52540">
    <property type="entry name" value="P-loop containing nucleoside triphosphate hydrolases"/>
    <property type="match status" value="1"/>
</dbReference>
<dbReference type="PANTHER" id="PTHR43681:SF1">
    <property type="entry name" value="SARCALUMENIN"/>
    <property type="match status" value="1"/>
</dbReference>
<gene>
    <name evidence="2" type="ORF">JCM9140_3936</name>
</gene>
<accession>W4Q6Z4</accession>
<comment type="caution">
    <text evidence="2">The sequence shown here is derived from an EMBL/GenBank/DDBJ whole genome shotgun (WGS) entry which is preliminary data.</text>
</comment>
<dbReference type="InterPro" id="IPR045063">
    <property type="entry name" value="Dynamin_N"/>
</dbReference>
<dbReference type="Proteomes" id="UP000018890">
    <property type="component" value="Unassembled WGS sequence"/>
</dbReference>
<dbReference type="Pfam" id="PF00350">
    <property type="entry name" value="Dynamin_N"/>
    <property type="match status" value="1"/>
</dbReference>
<evidence type="ECO:0000313" key="3">
    <source>
        <dbReference type="Proteomes" id="UP000018890"/>
    </source>
</evidence>
<dbReference type="InterPro" id="IPR027417">
    <property type="entry name" value="P-loop_NTPase"/>
</dbReference>
<dbReference type="AlphaFoldDB" id="W4Q6Z4"/>
<name>W4Q6Z4_9BACI</name>
<dbReference type="PANTHER" id="PTHR43681">
    <property type="entry name" value="TRANSMEMBRANE GTPASE FZO"/>
    <property type="match status" value="1"/>
</dbReference>
<evidence type="ECO:0000259" key="1">
    <source>
        <dbReference type="Pfam" id="PF00350"/>
    </source>
</evidence>
<feature type="domain" description="Dynamin N-terminal" evidence="1">
    <location>
        <begin position="36"/>
        <end position="180"/>
    </location>
</feature>
<dbReference type="InterPro" id="IPR051943">
    <property type="entry name" value="TRAFAC_Dynamin-like_GTPase"/>
</dbReference>
<reference evidence="2" key="1">
    <citation type="journal article" date="2014" name="Genome Announc.">
        <title>Draft Genome Sequences of Three Alkaliphilic Bacillus Strains, Bacillus wakoensis JCM 9140T, Bacillus akibai JCM 9157T, and Bacillus hemicellulosilyticus JCM 9152T.</title>
        <authorList>
            <person name="Yuki M."/>
            <person name="Oshima K."/>
            <person name="Suda W."/>
            <person name="Oshida Y."/>
            <person name="Kitamura K."/>
            <person name="Iida T."/>
            <person name="Hattori M."/>
            <person name="Ohkuma M."/>
        </authorList>
    </citation>
    <scope>NUCLEOTIDE SEQUENCE [LARGE SCALE GENOMIC DNA]</scope>
    <source>
        <strain evidence="2">JCM 9140</strain>
    </source>
</reference>
<dbReference type="STRING" id="1236970.JCM9140_3936"/>
<proteinExistence type="predicted"/>
<sequence>MALSKWKELMSGHEEYKLILKDISAIQQDLQEPPIVMIAGEFKAGKSTFINAWLGEKILTADVTPATAVVTKLTYGKTKKVIGHFKNGETKEYDEQWLEQLTAEREGRFGFVRKQLSHIELKLPVEKLQHVTIVDSPGLNATIDHHTDATEMFLHRADKMIWLFNYQFFGTSTEVAELKKINELGITPVGVVNRIDLHDEEEEELSEFLDGERRKFRSLISGLTGVSALEALEGKLENNDTKLKWSNWAEVEKIFETLKAEDNKPQRMFERLKKPLQQLDQLWINKKADAGFYELQPLVYSFFDHDLPRVLKDREQIEEKLLQMDQQFSIVEEAISSLSNTESFEELTQSSHSHGIDLSKKNWEDKVQFKVEDISGCYQSIMTASEN</sequence>
<dbReference type="EMBL" id="BAUT01000064">
    <property type="protein sequence ID" value="GAE27777.1"/>
    <property type="molecule type" value="Genomic_DNA"/>
</dbReference>
<keyword evidence="3" id="KW-1185">Reference proteome</keyword>
<organism evidence="2 3">
    <name type="scientific">Halalkalibacter wakoensis JCM 9140</name>
    <dbReference type="NCBI Taxonomy" id="1236970"/>
    <lineage>
        <taxon>Bacteria</taxon>
        <taxon>Bacillati</taxon>
        <taxon>Bacillota</taxon>
        <taxon>Bacilli</taxon>
        <taxon>Bacillales</taxon>
        <taxon>Bacillaceae</taxon>
        <taxon>Halalkalibacter</taxon>
    </lineage>
</organism>
<dbReference type="Gene3D" id="3.40.50.300">
    <property type="entry name" value="P-loop containing nucleotide triphosphate hydrolases"/>
    <property type="match status" value="1"/>
</dbReference>